<name>A0ABS9NNL1_9NEIS</name>
<evidence type="ECO:0000313" key="2">
    <source>
        <dbReference type="Proteomes" id="UP001298424"/>
    </source>
</evidence>
<dbReference type="EMBL" id="JAKOOW010000024">
    <property type="protein sequence ID" value="MCG6504157.1"/>
    <property type="molecule type" value="Genomic_DNA"/>
</dbReference>
<proteinExistence type="predicted"/>
<dbReference type="Proteomes" id="UP001298424">
    <property type="component" value="Unassembled WGS sequence"/>
</dbReference>
<gene>
    <name evidence="1" type="ORF">MB824_06580</name>
</gene>
<accession>A0ABS9NNL1</accession>
<keyword evidence="2" id="KW-1185">Reference proteome</keyword>
<reference evidence="1 2" key="1">
    <citation type="submission" date="2022-02" db="EMBL/GenBank/DDBJ databases">
        <title>Genome sequence data of Kingella unionensis sp. nov. strain CICC 24913 (CCUG 75125).</title>
        <authorList>
            <person name="Xiao M."/>
        </authorList>
    </citation>
    <scope>NUCLEOTIDE SEQUENCE [LARGE SCALE GENOMIC DNA]</scope>
    <source>
        <strain evidence="1 2">CICC 24913</strain>
    </source>
</reference>
<evidence type="ECO:0000313" key="1">
    <source>
        <dbReference type="EMBL" id="MCG6504157.1"/>
    </source>
</evidence>
<organism evidence="1 2">
    <name type="scientific">Kingella pumchi</name>
    <dbReference type="NCBI Taxonomy" id="2779506"/>
    <lineage>
        <taxon>Bacteria</taxon>
        <taxon>Pseudomonadati</taxon>
        <taxon>Pseudomonadota</taxon>
        <taxon>Betaproteobacteria</taxon>
        <taxon>Neisseriales</taxon>
        <taxon>Neisseriaceae</taxon>
        <taxon>Kingella</taxon>
    </lineage>
</organism>
<comment type="caution">
    <text evidence="1">The sequence shown here is derived from an EMBL/GenBank/DDBJ whole genome shotgun (WGS) entry which is preliminary data.</text>
</comment>
<protein>
    <submittedName>
        <fullName evidence="1">Uncharacterized protein</fullName>
    </submittedName>
</protein>
<sequence>MNHYDAVGFTGITDGESISAAIDQVLPIAQAFGDYAVYRDASGAELWTAIDQNNELLAFEPYFSGCLQSVWVSHVEANEYNDGTGFAQVWQNGSADGEGDYPFVLDIPDIVSFPASTADTPQKIAVCAFAESAELFADEDAFDAGQEGQEIKWAAQSFIPSGMFIDENAPERTRPAARALFTGMVRRAEKRRNALTGSVFYYCEIATHGGVWSAVYPDAAFNDTPQAGNVIQGEYWLTGRLADSSVSAPDPAKKRSFWQKLMGK</sequence>
<dbReference type="RefSeq" id="WP_238747199.1">
    <property type="nucleotide sequence ID" value="NZ_JAKOOW010000024.1"/>
</dbReference>